<accession>A0A076ENP9</accession>
<dbReference type="SUPFAM" id="SSF55729">
    <property type="entry name" value="Acyl-CoA N-acyltransferases (Nat)"/>
    <property type="match status" value="1"/>
</dbReference>
<proteinExistence type="predicted"/>
<dbReference type="EMBL" id="CP008947">
    <property type="protein sequence ID" value="AII07705.1"/>
    <property type="molecule type" value="Genomic_DNA"/>
</dbReference>
<dbReference type="PROSITE" id="PS51186">
    <property type="entry name" value="GNAT"/>
    <property type="match status" value="1"/>
</dbReference>
<dbReference type="GO" id="GO:0016747">
    <property type="term" value="F:acyltransferase activity, transferring groups other than amino-acyl groups"/>
    <property type="evidence" value="ECO:0007669"/>
    <property type="project" value="InterPro"/>
</dbReference>
<dbReference type="eggNOG" id="COG1670">
    <property type="taxonomic scope" value="Bacteria"/>
</dbReference>
<dbReference type="Proteomes" id="UP000028488">
    <property type="component" value="Chromosome"/>
</dbReference>
<evidence type="ECO:0000313" key="3">
    <source>
        <dbReference type="Proteomes" id="UP000028488"/>
    </source>
</evidence>
<dbReference type="InterPro" id="IPR000182">
    <property type="entry name" value="GNAT_dom"/>
</dbReference>
<name>A0A076ENP9_RHOOP</name>
<evidence type="ECO:0000259" key="1">
    <source>
        <dbReference type="PROSITE" id="PS51186"/>
    </source>
</evidence>
<sequence>MSESWFAHPTLTGRHVRLEPMGEDHVDGLVDAVDDPRIFHWTSAAIADRDDAVAFVRSADEDPARLAYAQIDVTTERIVGSTSLYLIDPKNRSVAIGHTWLSRSAQGTLINPEAKLLLLRRAFEDLGAVRVEWHTDERNAHSRGAIAKLGAEFEGILRKHRRRRDGTWRNTALFSMIDEEWPRICPRLEARVEG</sequence>
<dbReference type="RefSeq" id="WP_128640661.1">
    <property type="nucleotide sequence ID" value="NZ_CP008947.1"/>
</dbReference>
<gene>
    <name evidence="2" type="ORF">EP51_24865</name>
</gene>
<organism evidence="2 3">
    <name type="scientific">Rhodococcus opacus</name>
    <name type="common">Nocardia opaca</name>
    <dbReference type="NCBI Taxonomy" id="37919"/>
    <lineage>
        <taxon>Bacteria</taxon>
        <taxon>Bacillati</taxon>
        <taxon>Actinomycetota</taxon>
        <taxon>Actinomycetes</taxon>
        <taxon>Mycobacteriales</taxon>
        <taxon>Nocardiaceae</taxon>
        <taxon>Rhodococcus</taxon>
    </lineage>
</organism>
<dbReference type="Pfam" id="PF13302">
    <property type="entry name" value="Acetyltransf_3"/>
    <property type="match status" value="1"/>
</dbReference>
<dbReference type="Gene3D" id="3.40.630.30">
    <property type="match status" value="1"/>
</dbReference>
<dbReference type="InterPro" id="IPR016181">
    <property type="entry name" value="Acyl_CoA_acyltransferase"/>
</dbReference>
<reference evidence="2 3" key="1">
    <citation type="submission" date="2014-07" db="EMBL/GenBank/DDBJ databases">
        <title>Genome Sequence of Rhodococcus opacus Strain R7, a Biodegrader of Mono- and Polycyclic Aromatic Hydrocarbons.</title>
        <authorList>
            <person name="Di Gennaro P."/>
            <person name="Zampolli J."/>
            <person name="Presti I."/>
            <person name="Cappelletti M."/>
            <person name="D'Ursi P."/>
            <person name="Orro A."/>
            <person name="Mezzelani A."/>
            <person name="Milanesi L."/>
        </authorList>
    </citation>
    <scope>NUCLEOTIDE SEQUENCE [LARGE SCALE GENOMIC DNA]</scope>
    <source>
        <strain evidence="2 3">R7</strain>
    </source>
</reference>
<dbReference type="PANTHER" id="PTHR43610:SF1">
    <property type="entry name" value="N-ACETYLTRANSFERASE DOMAIN-CONTAINING PROTEIN"/>
    <property type="match status" value="1"/>
</dbReference>
<keyword evidence="2" id="KW-0808">Transferase</keyword>
<dbReference type="PANTHER" id="PTHR43610">
    <property type="entry name" value="BLL6696 PROTEIN"/>
    <property type="match status" value="1"/>
</dbReference>
<dbReference type="AlphaFoldDB" id="A0A076ENP9"/>
<protein>
    <submittedName>
        <fullName evidence="2">Acetyltransferase</fullName>
    </submittedName>
</protein>
<feature type="domain" description="N-acetyltransferase" evidence="1">
    <location>
        <begin position="16"/>
        <end position="173"/>
    </location>
</feature>
<evidence type="ECO:0000313" key="2">
    <source>
        <dbReference type="EMBL" id="AII07705.1"/>
    </source>
</evidence>